<keyword evidence="5" id="KW-0288">FMN</keyword>
<protein>
    <submittedName>
        <fullName evidence="12">NADH:flavin oxidoreductase</fullName>
    </submittedName>
</protein>
<evidence type="ECO:0000256" key="3">
    <source>
        <dbReference type="ARBA" id="ARBA00011048"/>
    </source>
</evidence>
<feature type="domain" description="NADH:flavin oxidoreductase/NADH oxidase N-terminal" evidence="10">
    <location>
        <begin position="5"/>
        <end position="337"/>
    </location>
</feature>
<comment type="similarity">
    <text evidence="3">In the N-terminal section; belongs to the NADH:flavin oxidoreductase/NADH oxidase family.</text>
</comment>
<dbReference type="InterPro" id="IPR013785">
    <property type="entry name" value="Aldolase_TIM"/>
</dbReference>
<accession>A0A810QG25</accession>
<dbReference type="PANTHER" id="PTHR42917">
    <property type="entry name" value="2,4-DIENOYL-COA REDUCTASE"/>
    <property type="match status" value="1"/>
</dbReference>
<dbReference type="PRINTS" id="PR00368">
    <property type="entry name" value="FADPNR"/>
</dbReference>
<dbReference type="InterPro" id="IPR023753">
    <property type="entry name" value="FAD/NAD-binding_dom"/>
</dbReference>
<keyword evidence="9" id="KW-0411">Iron-sulfur</keyword>
<dbReference type="Pfam" id="PF00724">
    <property type="entry name" value="Oxidored_FMN"/>
    <property type="match status" value="1"/>
</dbReference>
<evidence type="ECO:0000256" key="7">
    <source>
        <dbReference type="ARBA" id="ARBA00023002"/>
    </source>
</evidence>
<keyword evidence="7" id="KW-0560">Oxidoreductase</keyword>
<evidence type="ECO:0000259" key="11">
    <source>
        <dbReference type="Pfam" id="PF07992"/>
    </source>
</evidence>
<dbReference type="KEGG" id="pfaa:MM59RIKEN_28240"/>
<dbReference type="RefSeq" id="WP_213543577.1">
    <property type="nucleotide sequence ID" value="NZ_AP023420.1"/>
</dbReference>
<keyword evidence="8" id="KW-0408">Iron</keyword>
<dbReference type="AlphaFoldDB" id="A0A810QG25"/>
<dbReference type="CDD" id="cd02803">
    <property type="entry name" value="OYE_like_FMN_family"/>
    <property type="match status" value="1"/>
</dbReference>
<evidence type="ECO:0000313" key="12">
    <source>
        <dbReference type="EMBL" id="BCK85505.1"/>
    </source>
</evidence>
<evidence type="ECO:0000256" key="8">
    <source>
        <dbReference type="ARBA" id="ARBA00023004"/>
    </source>
</evidence>
<keyword evidence="4" id="KW-0285">Flavoprotein</keyword>
<evidence type="ECO:0000256" key="2">
    <source>
        <dbReference type="ARBA" id="ARBA00001966"/>
    </source>
</evidence>
<dbReference type="Gene3D" id="3.20.20.70">
    <property type="entry name" value="Aldolase class I"/>
    <property type="match status" value="1"/>
</dbReference>
<gene>
    <name evidence="12" type="ORF">MM59RIKEN_28240</name>
</gene>
<evidence type="ECO:0000256" key="5">
    <source>
        <dbReference type="ARBA" id="ARBA00022643"/>
    </source>
</evidence>
<dbReference type="InterPro" id="IPR036188">
    <property type="entry name" value="FAD/NAD-bd_sf"/>
</dbReference>
<feature type="domain" description="FAD/NAD(P)-binding" evidence="11">
    <location>
        <begin position="385"/>
        <end position="616"/>
    </location>
</feature>
<dbReference type="PANTHER" id="PTHR42917:SF2">
    <property type="entry name" value="2,4-DIENOYL-COA REDUCTASE [(2E)-ENOYL-COA-PRODUCING]"/>
    <property type="match status" value="1"/>
</dbReference>
<evidence type="ECO:0000256" key="4">
    <source>
        <dbReference type="ARBA" id="ARBA00022630"/>
    </source>
</evidence>
<dbReference type="Gene3D" id="3.50.50.60">
    <property type="entry name" value="FAD/NAD(P)-binding domain"/>
    <property type="match status" value="1"/>
</dbReference>
<dbReference type="Pfam" id="PF07992">
    <property type="entry name" value="Pyr_redox_2"/>
    <property type="match status" value="1"/>
</dbReference>
<dbReference type="PRINTS" id="PR00469">
    <property type="entry name" value="PNDRDTASEII"/>
</dbReference>
<comment type="cofactor">
    <cofactor evidence="2">
        <name>[4Fe-4S] cluster</name>
        <dbReference type="ChEBI" id="CHEBI:49883"/>
    </cofactor>
</comment>
<proteinExistence type="inferred from homology"/>
<sequence>MKYQKLFEKGYIGGVEIRNRVAMTAMGNGLATWDGEASPELIRFYEDRARGGCGLIFTEFTRVDENSGACNPNQLCIASRKHVRSVQRMAECVHRHGAKIFVQLHHGGREAPPALNGGRQPMGPSAIINQVNGLVSAEMTKAEIDEIVGKFVNGAANCKKAGIDGVELHAAHGYLLGSFISPYTNKRTDDYGGNAENCCRIVTDIIRGIRAACGNYPVCVRINGSDFVEGGITLDYAVQVARILESAGADAINVSCAVYETVPNMIEPNYYDEGWRKALAKTVKARIRIPVVAVNTIKFPATAEKLLEEGVSDFVGVSRGQMADPEWVNKTRAGREDLIRKCMGCMQCNKSVVMDGYLSCAANPVTGRGTMYNDEYLIRNGDGRRVVVIGGGPAGMQAAIVLAKRGFRVDLLEKKDYLGGMAYLATVPPHKTMVAEFIKTLTAEMKEVGVAVHMNTSADVKMVKKLEPYAVVVANGGTEIVPKVAGLEAANVHTMEEALLKKVTFSGKRVAVIGGGMVGLETAHYLCQDNQVTIVEMTATPGATMYPTVRNKLLSILKDEGVELLLNRALSAVEGDSIVMDCTDSREPRQERLTVDEVVIAAGRKPNLSLYHEMEKAFGKVVMAGDCMMGGCILEATRTGNDNVWFL</sequence>
<dbReference type="SUPFAM" id="SSF51905">
    <property type="entry name" value="FAD/NAD(P)-binding domain"/>
    <property type="match status" value="1"/>
</dbReference>
<reference evidence="12" key="1">
    <citation type="submission" date="2020-09" db="EMBL/GenBank/DDBJ databases">
        <title>New species isolated from human feces.</title>
        <authorList>
            <person name="Kitahara M."/>
            <person name="Shigeno Y."/>
            <person name="Shime M."/>
            <person name="Matsumoto Y."/>
            <person name="Nakamura S."/>
            <person name="Motooka D."/>
            <person name="Fukuoka S."/>
            <person name="Nishikawa H."/>
            <person name="Benno Y."/>
        </authorList>
    </citation>
    <scope>NUCLEOTIDE SEQUENCE</scope>
    <source>
        <strain evidence="12">MM59</strain>
    </source>
</reference>
<evidence type="ECO:0000256" key="9">
    <source>
        <dbReference type="ARBA" id="ARBA00023014"/>
    </source>
</evidence>
<dbReference type="GO" id="GO:0051536">
    <property type="term" value="F:iron-sulfur cluster binding"/>
    <property type="evidence" value="ECO:0007669"/>
    <property type="project" value="UniProtKB-KW"/>
</dbReference>
<dbReference type="GO" id="GO:0046872">
    <property type="term" value="F:metal ion binding"/>
    <property type="evidence" value="ECO:0007669"/>
    <property type="project" value="UniProtKB-KW"/>
</dbReference>
<evidence type="ECO:0000313" key="13">
    <source>
        <dbReference type="Proteomes" id="UP000679848"/>
    </source>
</evidence>
<dbReference type="Proteomes" id="UP000679848">
    <property type="component" value="Chromosome"/>
</dbReference>
<keyword evidence="13" id="KW-1185">Reference proteome</keyword>
<dbReference type="GO" id="GO:0010181">
    <property type="term" value="F:FMN binding"/>
    <property type="evidence" value="ECO:0007669"/>
    <property type="project" value="InterPro"/>
</dbReference>
<dbReference type="EMBL" id="AP023420">
    <property type="protein sequence ID" value="BCK85505.1"/>
    <property type="molecule type" value="Genomic_DNA"/>
</dbReference>
<name>A0A810QG25_9FIRM</name>
<dbReference type="SUPFAM" id="SSF51395">
    <property type="entry name" value="FMN-linked oxidoreductases"/>
    <property type="match status" value="1"/>
</dbReference>
<dbReference type="GO" id="GO:0016491">
    <property type="term" value="F:oxidoreductase activity"/>
    <property type="evidence" value="ECO:0007669"/>
    <property type="project" value="UniProtKB-KW"/>
</dbReference>
<evidence type="ECO:0000259" key="10">
    <source>
        <dbReference type="Pfam" id="PF00724"/>
    </source>
</evidence>
<evidence type="ECO:0000256" key="6">
    <source>
        <dbReference type="ARBA" id="ARBA00022723"/>
    </source>
</evidence>
<dbReference type="InterPro" id="IPR001155">
    <property type="entry name" value="OxRdtase_FMN_N"/>
</dbReference>
<keyword evidence="6" id="KW-0479">Metal-binding</keyword>
<comment type="cofactor">
    <cofactor evidence="1">
        <name>FMN</name>
        <dbReference type="ChEBI" id="CHEBI:58210"/>
    </cofactor>
</comment>
<organism evidence="12 13">
    <name type="scientific">Pusillibacter faecalis</name>
    <dbReference type="NCBI Taxonomy" id="2714358"/>
    <lineage>
        <taxon>Bacteria</taxon>
        <taxon>Bacillati</taxon>
        <taxon>Bacillota</taxon>
        <taxon>Clostridia</taxon>
        <taxon>Eubacteriales</taxon>
        <taxon>Oscillospiraceae</taxon>
        <taxon>Pusillibacter</taxon>
    </lineage>
</organism>
<dbReference type="Gene3D" id="3.40.50.720">
    <property type="entry name" value="NAD(P)-binding Rossmann-like Domain"/>
    <property type="match status" value="1"/>
</dbReference>
<dbReference type="InterPro" id="IPR051793">
    <property type="entry name" value="NADH:flavin_oxidoreductase"/>
</dbReference>
<evidence type="ECO:0000256" key="1">
    <source>
        <dbReference type="ARBA" id="ARBA00001917"/>
    </source>
</evidence>